<keyword evidence="5 11" id="KW-0321">Glycogen metabolism</keyword>
<comment type="similarity">
    <text evidence="4 11">Belongs to the glycosyl hydrolase 13 family. GlgB subfamily.</text>
</comment>
<evidence type="ECO:0000259" key="13">
    <source>
        <dbReference type="SMART" id="SM00642"/>
    </source>
</evidence>
<dbReference type="FunFam" id="2.60.40.10:FF:000169">
    <property type="entry name" value="1,4-alpha-glucan branching enzyme GlgB"/>
    <property type="match status" value="1"/>
</dbReference>
<evidence type="ECO:0000313" key="15">
    <source>
        <dbReference type="Proteomes" id="UP000289166"/>
    </source>
</evidence>
<dbReference type="InterPro" id="IPR037439">
    <property type="entry name" value="Branching_enzy"/>
</dbReference>
<evidence type="ECO:0000256" key="4">
    <source>
        <dbReference type="ARBA" id="ARBA00009000"/>
    </source>
</evidence>
<dbReference type="RefSeq" id="WP_128705956.1">
    <property type="nucleotide sequence ID" value="NZ_RLII01000007.1"/>
</dbReference>
<dbReference type="HAMAP" id="MF_00685">
    <property type="entry name" value="GlgB"/>
    <property type="match status" value="1"/>
</dbReference>
<dbReference type="Gene3D" id="2.60.40.1180">
    <property type="entry name" value="Golgi alpha-mannosidase II"/>
    <property type="match status" value="1"/>
</dbReference>
<accession>A0A4Q0I4X9</accession>
<dbReference type="SUPFAM" id="SSF81296">
    <property type="entry name" value="E set domains"/>
    <property type="match status" value="2"/>
</dbReference>
<comment type="function">
    <text evidence="2 11">Catalyzes the formation of the alpha-1,6-glucosidic linkages in glycogen by scission of a 1,4-alpha-linked oligosaccharide from growing alpha-1,4-glucan chains and the subsequent attachment of the oligosaccharide to the alpha-1,6 position.</text>
</comment>
<dbReference type="NCBIfam" id="TIGR01515">
    <property type="entry name" value="branching_enzym"/>
    <property type="match status" value="1"/>
</dbReference>
<dbReference type="PANTHER" id="PTHR43651">
    <property type="entry name" value="1,4-ALPHA-GLUCAN-BRANCHING ENZYME"/>
    <property type="match status" value="1"/>
</dbReference>
<dbReference type="InterPro" id="IPR006047">
    <property type="entry name" value="GH13_cat_dom"/>
</dbReference>
<dbReference type="Gene3D" id="3.20.20.80">
    <property type="entry name" value="Glycosidases"/>
    <property type="match status" value="1"/>
</dbReference>
<dbReference type="InterPro" id="IPR044143">
    <property type="entry name" value="GlgB_N_E_set_prok"/>
</dbReference>
<feature type="domain" description="Glycosyl hydrolase family 13 catalytic" evidence="13">
    <location>
        <begin position="253"/>
        <end position="609"/>
    </location>
</feature>
<evidence type="ECO:0000256" key="2">
    <source>
        <dbReference type="ARBA" id="ARBA00002953"/>
    </source>
</evidence>
<dbReference type="Proteomes" id="UP000289166">
    <property type="component" value="Unassembled WGS sequence"/>
</dbReference>
<dbReference type="InterPro" id="IPR013780">
    <property type="entry name" value="Glyco_hydro_b"/>
</dbReference>
<comment type="catalytic activity">
    <reaction evidence="1 11">
        <text>Transfers a segment of a (1-&gt;4)-alpha-D-glucan chain to a primary hydroxy group in a similar glucan chain.</text>
        <dbReference type="EC" id="2.4.1.18"/>
    </reaction>
</comment>
<keyword evidence="6 11" id="KW-0328">Glycosyltransferase</keyword>
<dbReference type="AlphaFoldDB" id="A0A4Q0I4X9"/>
<evidence type="ECO:0000256" key="8">
    <source>
        <dbReference type="ARBA" id="ARBA00023001"/>
    </source>
</evidence>
<keyword evidence="7 11" id="KW-0808">Transferase</keyword>
<dbReference type="UniPathway" id="UPA00164"/>
<dbReference type="NCBIfam" id="NF008967">
    <property type="entry name" value="PRK12313.1"/>
    <property type="match status" value="1"/>
</dbReference>
<evidence type="ECO:0000256" key="5">
    <source>
        <dbReference type="ARBA" id="ARBA00022600"/>
    </source>
</evidence>
<dbReference type="SUPFAM" id="SSF51445">
    <property type="entry name" value="(Trans)glycosidases"/>
    <property type="match status" value="1"/>
</dbReference>
<dbReference type="Pfam" id="PF02922">
    <property type="entry name" value="CBM_48"/>
    <property type="match status" value="1"/>
</dbReference>
<dbReference type="InterPro" id="IPR013783">
    <property type="entry name" value="Ig-like_fold"/>
</dbReference>
<dbReference type="Pfam" id="PF22019">
    <property type="entry name" value="GlgB_N"/>
    <property type="match status" value="1"/>
</dbReference>
<dbReference type="GO" id="GO:0004553">
    <property type="term" value="F:hydrolase activity, hydrolyzing O-glycosyl compounds"/>
    <property type="evidence" value="ECO:0007669"/>
    <property type="project" value="InterPro"/>
</dbReference>
<reference evidence="15" key="1">
    <citation type="submission" date="2018-11" db="EMBL/GenBank/DDBJ databases">
        <title>Genome sequencing of a novel mesophilic and cellulolytic organism within the genus Hungateiclostridium.</title>
        <authorList>
            <person name="Rettenmaier R."/>
            <person name="Liebl W."/>
            <person name="Zverlov V."/>
        </authorList>
    </citation>
    <scope>NUCLEOTIDE SEQUENCE [LARGE SCALE GENOMIC DNA]</scope>
    <source>
        <strain evidence="15">N2K1</strain>
    </source>
</reference>
<dbReference type="InterPro" id="IPR004193">
    <property type="entry name" value="Glyco_hydro_13_N"/>
</dbReference>
<dbReference type="FunFam" id="3.20.20.80:FF:000003">
    <property type="entry name" value="1,4-alpha-glucan branching enzyme GlgB"/>
    <property type="match status" value="1"/>
</dbReference>
<evidence type="ECO:0000256" key="12">
    <source>
        <dbReference type="PIRSR" id="PIRSR000463-1"/>
    </source>
</evidence>
<evidence type="ECO:0000256" key="10">
    <source>
        <dbReference type="ARBA" id="ARBA00023277"/>
    </source>
</evidence>
<dbReference type="OrthoDB" id="9800174at2"/>
<dbReference type="InterPro" id="IPR054169">
    <property type="entry name" value="GlgB_N"/>
</dbReference>
<evidence type="ECO:0000256" key="1">
    <source>
        <dbReference type="ARBA" id="ARBA00000826"/>
    </source>
</evidence>
<sequence>MNTTANIDEVFKVINAEHPDPFSVLGMHSLESENAMAVRAYLPNAKEITVVEVSGKNTYKMEKVDDSGFFEVVIKDRGEFFKYNLNVSDYAGNSFTIYDPYSFLPVLSDFDLHLFNEGNNHKIYEKLGAHKMTIDGIEGTFFAVWAPCAKRVSVVGNFNQWDGRRHQMRVRGNSGVWELFIPGISSGEVYKYEIKTPHNDLYVKADPYAFYSELRPNTASIVYDIDGYQWNDADWMYERDNSNSFEKPISIYEVHLGSWKRASNDENGFHTYRELADMLVEYVKYMGYTHIELLPISEHPFDGSWGYQITGYYAVTSRYGEPKDFMYLVDKCHQNGIGVLVDWVPAHFPKDGHGLARFDGTALYEHYDSKQGEHPDWGTHIFNYGRNEVKNFLIANALFWFDKYHIDGLRVDAVASMLYLDYGKKDGEWIPNRWGGKENVDAIEFMKQLNSTVYKYFPGVMMTAEESTSWALVTKPPYTGGLGFSYKWNMGWMNDFLRYMSMDSVYRKYHQNLITFSMMYAFSENFILVLSHDEVVHGKCSMIEKMPGDYWQKFAGLRASYGYLYGHPGKKLLFMGGEFAQFIEWNYKQSLDWFLLDYDMHKKMQDYVRDLNHLYKSEKALYEVDFHYEGFEWIDCNDTEHSVISFMRKGKDWHDSLIFVCNFTPVPHENYRIGAPFDTTYDEIFNSDWEKYGGSNVGNFNEIKATQEGMHNKPYSISLRIPPLATIVLKPRFDDKNKA</sequence>
<proteinExistence type="inferred from homology"/>
<dbReference type="Pfam" id="PF02806">
    <property type="entry name" value="Alpha-amylase_C"/>
    <property type="match status" value="1"/>
</dbReference>
<dbReference type="InterPro" id="IPR014756">
    <property type="entry name" value="Ig_E-set"/>
</dbReference>
<protein>
    <recommendedName>
        <fullName evidence="11">1,4-alpha-glucan branching enzyme GlgB</fullName>
        <ecNumber evidence="11">2.4.1.18</ecNumber>
    </recommendedName>
    <alternativeName>
        <fullName evidence="11">1,4-alpha-D-glucan:1,4-alpha-D-glucan 6-glucosyl-transferase</fullName>
    </alternativeName>
    <alternativeName>
        <fullName evidence="11">Alpha-(1-&gt;4)-glucan branching enzyme</fullName>
    </alternativeName>
    <alternativeName>
        <fullName evidence="11">Glycogen branching enzyme</fullName>
        <shortName evidence="11">BE</shortName>
    </alternativeName>
</protein>
<feature type="active site" description="Nucleophile" evidence="11 12">
    <location>
        <position position="412"/>
    </location>
</feature>
<evidence type="ECO:0000256" key="9">
    <source>
        <dbReference type="ARBA" id="ARBA00023056"/>
    </source>
</evidence>
<feature type="active site" description="Proton donor" evidence="11 12">
    <location>
        <position position="465"/>
    </location>
</feature>
<evidence type="ECO:0000256" key="11">
    <source>
        <dbReference type="HAMAP-Rule" id="MF_00685"/>
    </source>
</evidence>
<dbReference type="CDD" id="cd02855">
    <property type="entry name" value="E_set_GBE_prok_N"/>
    <property type="match status" value="1"/>
</dbReference>
<evidence type="ECO:0000313" key="14">
    <source>
        <dbReference type="EMBL" id="RXE59346.1"/>
    </source>
</evidence>
<dbReference type="PIRSF" id="PIRSF000463">
    <property type="entry name" value="GlgB"/>
    <property type="match status" value="1"/>
</dbReference>
<gene>
    <name evidence="11 14" type="primary">glgB</name>
    <name evidence="14" type="ORF">EFD62_07550</name>
</gene>
<name>A0A4Q0I4X9_9FIRM</name>
<dbReference type="InterPro" id="IPR017853">
    <property type="entry name" value="GH"/>
</dbReference>
<dbReference type="GO" id="GO:0005829">
    <property type="term" value="C:cytosol"/>
    <property type="evidence" value="ECO:0007669"/>
    <property type="project" value="TreeGrafter"/>
</dbReference>
<keyword evidence="9 11" id="KW-0320">Glycogen biosynthesis</keyword>
<dbReference type="Gene3D" id="2.60.40.10">
    <property type="entry name" value="Immunoglobulins"/>
    <property type="match status" value="2"/>
</dbReference>
<evidence type="ECO:0000256" key="6">
    <source>
        <dbReference type="ARBA" id="ARBA00022676"/>
    </source>
</evidence>
<dbReference type="NCBIfam" id="NF003811">
    <property type="entry name" value="PRK05402.1"/>
    <property type="match status" value="1"/>
</dbReference>
<keyword evidence="8" id="KW-0136">Cellulose degradation</keyword>
<evidence type="ECO:0000256" key="3">
    <source>
        <dbReference type="ARBA" id="ARBA00004964"/>
    </source>
</evidence>
<dbReference type="InterPro" id="IPR006048">
    <property type="entry name" value="A-amylase/branching_C"/>
</dbReference>
<dbReference type="FunFam" id="2.60.40.1180:FF:000002">
    <property type="entry name" value="1,4-alpha-glucan branching enzyme GlgB"/>
    <property type="match status" value="1"/>
</dbReference>
<keyword evidence="10 11" id="KW-0119">Carbohydrate metabolism</keyword>
<dbReference type="GO" id="GO:0043169">
    <property type="term" value="F:cation binding"/>
    <property type="evidence" value="ECO:0007669"/>
    <property type="project" value="InterPro"/>
</dbReference>
<dbReference type="EMBL" id="RLII01000007">
    <property type="protein sequence ID" value="RXE59346.1"/>
    <property type="molecule type" value="Genomic_DNA"/>
</dbReference>
<keyword evidence="15" id="KW-1185">Reference proteome</keyword>
<dbReference type="PANTHER" id="PTHR43651:SF3">
    <property type="entry name" value="1,4-ALPHA-GLUCAN-BRANCHING ENZYME"/>
    <property type="match status" value="1"/>
</dbReference>
<dbReference type="GO" id="GO:0030245">
    <property type="term" value="P:cellulose catabolic process"/>
    <property type="evidence" value="ECO:0007669"/>
    <property type="project" value="UniProtKB-KW"/>
</dbReference>
<comment type="pathway">
    <text evidence="3 11">Glycan biosynthesis; glycogen biosynthesis.</text>
</comment>
<comment type="subunit">
    <text evidence="11">Monomer.</text>
</comment>
<keyword evidence="8" id="KW-0624">Polysaccharide degradation</keyword>
<dbReference type="InterPro" id="IPR006407">
    <property type="entry name" value="GlgB"/>
</dbReference>
<dbReference type="GO" id="GO:0005978">
    <property type="term" value="P:glycogen biosynthetic process"/>
    <property type="evidence" value="ECO:0007669"/>
    <property type="project" value="UniProtKB-UniRule"/>
</dbReference>
<dbReference type="SMART" id="SM00642">
    <property type="entry name" value="Aamy"/>
    <property type="match status" value="1"/>
</dbReference>
<dbReference type="SUPFAM" id="SSF51011">
    <property type="entry name" value="Glycosyl hydrolase domain"/>
    <property type="match status" value="1"/>
</dbReference>
<dbReference type="CDD" id="cd11322">
    <property type="entry name" value="AmyAc_Glg_BE"/>
    <property type="match status" value="1"/>
</dbReference>
<evidence type="ECO:0000256" key="7">
    <source>
        <dbReference type="ARBA" id="ARBA00022679"/>
    </source>
</evidence>
<dbReference type="Pfam" id="PF00128">
    <property type="entry name" value="Alpha-amylase"/>
    <property type="match status" value="1"/>
</dbReference>
<dbReference type="EC" id="2.4.1.18" evidence="11"/>
<dbReference type="GO" id="GO:0003844">
    <property type="term" value="F:1,4-alpha-glucan branching enzyme activity"/>
    <property type="evidence" value="ECO:0007669"/>
    <property type="project" value="UniProtKB-UniRule"/>
</dbReference>
<organism evidence="14 15">
    <name type="scientific">Acetivibrio mesophilus</name>
    <dbReference type="NCBI Taxonomy" id="2487273"/>
    <lineage>
        <taxon>Bacteria</taxon>
        <taxon>Bacillati</taxon>
        <taxon>Bacillota</taxon>
        <taxon>Clostridia</taxon>
        <taxon>Eubacteriales</taxon>
        <taxon>Oscillospiraceae</taxon>
        <taxon>Acetivibrio</taxon>
    </lineage>
</organism>
<comment type="caution">
    <text evidence="14">The sequence shown here is derived from an EMBL/GenBank/DDBJ whole genome shotgun (WGS) entry which is preliminary data.</text>
</comment>